<feature type="chain" id="PRO_5042479461" evidence="5">
    <location>
        <begin position="19"/>
        <end position="294"/>
    </location>
</feature>
<keyword evidence="4" id="KW-0812">Transmembrane</keyword>
<dbReference type="SMART" id="SM00708">
    <property type="entry name" value="PhBP"/>
    <property type="match status" value="2"/>
</dbReference>
<dbReference type="GO" id="GO:0005576">
    <property type="term" value="C:extracellular region"/>
    <property type="evidence" value="ECO:0007669"/>
    <property type="project" value="UniProtKB-SubCell"/>
</dbReference>
<keyword evidence="4" id="KW-1133">Transmembrane helix</keyword>
<evidence type="ECO:0000256" key="3">
    <source>
        <dbReference type="ARBA" id="ARBA00022525"/>
    </source>
</evidence>
<dbReference type="PANTHER" id="PTHR21364">
    <property type="entry name" value="GENERAL ODORANT-BINDING PROTEIN 19A"/>
    <property type="match status" value="1"/>
</dbReference>
<proteinExistence type="inferred from homology"/>
<dbReference type="AlphaFoldDB" id="A0AAJ7EDB2"/>
<dbReference type="GO" id="GO:0035275">
    <property type="term" value="F:dibutyl phthalate binding"/>
    <property type="evidence" value="ECO:0007669"/>
    <property type="project" value="TreeGrafter"/>
</dbReference>
<keyword evidence="4" id="KW-0472">Membrane</keyword>
<evidence type="ECO:0000256" key="1">
    <source>
        <dbReference type="ARBA" id="ARBA00004613"/>
    </source>
</evidence>
<reference evidence="6" key="1">
    <citation type="submission" date="2025-08" db="UniProtKB">
        <authorList>
            <consortium name="RefSeq"/>
        </authorList>
    </citation>
    <scope>IDENTIFICATION</scope>
</reference>
<evidence type="ECO:0000256" key="4">
    <source>
        <dbReference type="SAM" id="Phobius"/>
    </source>
</evidence>
<dbReference type="KEGG" id="pxu:106121586"/>
<dbReference type="CDD" id="cd23992">
    <property type="entry name" value="PBP_GOBP"/>
    <property type="match status" value="2"/>
</dbReference>
<dbReference type="GO" id="GO:0042048">
    <property type="term" value="P:olfactory behavior"/>
    <property type="evidence" value="ECO:0007669"/>
    <property type="project" value="TreeGrafter"/>
</dbReference>
<dbReference type="FunFam" id="1.10.238.20:FF:000001">
    <property type="entry name" value="General odorant-binding protein lush"/>
    <property type="match status" value="2"/>
</dbReference>
<dbReference type="InterPro" id="IPR036728">
    <property type="entry name" value="PBP_GOBP_sf"/>
</dbReference>
<dbReference type="Proteomes" id="UP000694872">
    <property type="component" value="Unplaced"/>
</dbReference>
<evidence type="ECO:0000256" key="2">
    <source>
        <dbReference type="ARBA" id="ARBA00008098"/>
    </source>
</evidence>
<comment type="subcellular location">
    <subcellularLocation>
        <location evidence="1">Secreted</location>
    </subcellularLocation>
</comment>
<dbReference type="SUPFAM" id="SSF47565">
    <property type="entry name" value="Insect pheromone/odorant-binding proteins"/>
    <property type="match status" value="2"/>
</dbReference>
<sequence>MFFRIVYFILLTQTLVIAMTRQQLKNSGKLIKKTCMPKNDVTEDQVGEIDKGKFIEDRNVMCYIACVYSMGQAVKNNKIVFDAMIKQVDMMFPPEMKEPYKAAIEKCKGVAKNYKDICEASYWTAKCIYEADTENFFFYETSLSFSSKKGFIVMGYRIFLLILISILTCGVHTMTRQQLKNSAKMLKKTCMAKNDVTEDLIGDIEKGKFIEQRNVMCYIACIYQMTQIVKNNKLSYEASLKQVDLMYPPELKASVKVSIENCKDISKKYADICEASYWTAKCLYDDNPKDFIFA</sequence>
<gene>
    <name evidence="6" type="primary">LOC106121586</name>
</gene>
<feature type="signal peptide" evidence="5">
    <location>
        <begin position="1"/>
        <end position="18"/>
    </location>
</feature>
<evidence type="ECO:0000256" key="5">
    <source>
        <dbReference type="SAM" id="SignalP"/>
    </source>
</evidence>
<evidence type="ECO:0000313" key="6">
    <source>
        <dbReference type="RefSeq" id="XP_013172752.1"/>
    </source>
</evidence>
<feature type="transmembrane region" description="Helical" evidence="4">
    <location>
        <begin position="154"/>
        <end position="175"/>
    </location>
</feature>
<dbReference type="GO" id="GO:0005549">
    <property type="term" value="F:odorant binding"/>
    <property type="evidence" value="ECO:0007669"/>
    <property type="project" value="InterPro"/>
</dbReference>
<protein>
    <submittedName>
        <fullName evidence="6">Uncharacterized protein LOC106121586</fullName>
    </submittedName>
</protein>
<keyword evidence="5" id="KW-0732">Signal</keyword>
<dbReference type="InterPro" id="IPR006170">
    <property type="entry name" value="PBP/GOBP"/>
</dbReference>
<name>A0AAJ7EDB2_PAPXU</name>
<organism evidence="6">
    <name type="scientific">Papilio xuthus</name>
    <name type="common">Asian swallowtail butterfly</name>
    <dbReference type="NCBI Taxonomy" id="66420"/>
    <lineage>
        <taxon>Eukaryota</taxon>
        <taxon>Metazoa</taxon>
        <taxon>Ecdysozoa</taxon>
        <taxon>Arthropoda</taxon>
        <taxon>Hexapoda</taxon>
        <taxon>Insecta</taxon>
        <taxon>Pterygota</taxon>
        <taxon>Neoptera</taxon>
        <taxon>Endopterygota</taxon>
        <taxon>Lepidoptera</taxon>
        <taxon>Glossata</taxon>
        <taxon>Ditrysia</taxon>
        <taxon>Papilionoidea</taxon>
        <taxon>Papilionidae</taxon>
        <taxon>Papilioninae</taxon>
        <taxon>Papilio</taxon>
    </lineage>
</organism>
<dbReference type="RefSeq" id="XP_013172752.1">
    <property type="nucleotide sequence ID" value="XM_013317298.1"/>
</dbReference>
<dbReference type="Pfam" id="PF01395">
    <property type="entry name" value="PBP_GOBP"/>
    <property type="match status" value="2"/>
</dbReference>
<dbReference type="GeneID" id="106121586"/>
<keyword evidence="3" id="KW-0964">Secreted</keyword>
<accession>A0AAJ7EDB2</accession>
<dbReference type="PANTHER" id="PTHR21364:SF2">
    <property type="entry name" value="GENERAL ODORANT-BINDING PROTEIN 19A"/>
    <property type="match status" value="1"/>
</dbReference>
<comment type="similarity">
    <text evidence="2">Belongs to the PBP/GOBP family.</text>
</comment>
<dbReference type="GO" id="GO:0007608">
    <property type="term" value="P:sensory perception of smell"/>
    <property type="evidence" value="ECO:0007669"/>
    <property type="project" value="TreeGrafter"/>
</dbReference>
<dbReference type="Gene3D" id="1.10.238.20">
    <property type="entry name" value="Pheromone/general odorant binding protein domain"/>
    <property type="match status" value="2"/>
</dbReference>